<comment type="caution">
    <text evidence="2">The sequence shown here is derived from an EMBL/GenBank/DDBJ whole genome shotgun (WGS) entry which is preliminary data.</text>
</comment>
<organism evidence="2 3">
    <name type="scientific">Folsomia candida</name>
    <name type="common">Springtail</name>
    <dbReference type="NCBI Taxonomy" id="158441"/>
    <lineage>
        <taxon>Eukaryota</taxon>
        <taxon>Metazoa</taxon>
        <taxon>Ecdysozoa</taxon>
        <taxon>Arthropoda</taxon>
        <taxon>Hexapoda</taxon>
        <taxon>Collembola</taxon>
        <taxon>Entomobryomorpha</taxon>
        <taxon>Isotomoidea</taxon>
        <taxon>Isotomidae</taxon>
        <taxon>Proisotominae</taxon>
        <taxon>Folsomia</taxon>
    </lineage>
</organism>
<feature type="signal peptide" evidence="1">
    <location>
        <begin position="1"/>
        <end position="18"/>
    </location>
</feature>
<accession>A0A226EGQ7</accession>
<dbReference type="EMBL" id="LNIX01000003">
    <property type="protein sequence ID" value="OXA56805.1"/>
    <property type="molecule type" value="Genomic_DNA"/>
</dbReference>
<evidence type="ECO:0000256" key="1">
    <source>
        <dbReference type="SAM" id="SignalP"/>
    </source>
</evidence>
<dbReference type="OrthoDB" id="10244407at2759"/>
<dbReference type="AlphaFoldDB" id="A0A226EGQ7"/>
<dbReference type="Proteomes" id="UP000198287">
    <property type="component" value="Unassembled WGS sequence"/>
</dbReference>
<gene>
    <name evidence="2" type="ORF">Fcan01_08497</name>
</gene>
<name>A0A226EGQ7_FOLCA</name>
<keyword evidence="1" id="KW-0732">Signal</keyword>
<evidence type="ECO:0000313" key="2">
    <source>
        <dbReference type="EMBL" id="OXA56805.1"/>
    </source>
</evidence>
<reference evidence="2 3" key="1">
    <citation type="submission" date="2015-12" db="EMBL/GenBank/DDBJ databases">
        <title>The genome of Folsomia candida.</title>
        <authorList>
            <person name="Faddeeva A."/>
            <person name="Derks M.F."/>
            <person name="Anvar Y."/>
            <person name="Smit S."/>
            <person name="Van Straalen N."/>
            <person name="Roelofs D."/>
        </authorList>
    </citation>
    <scope>NUCLEOTIDE SEQUENCE [LARGE SCALE GENOMIC DNA]</scope>
    <source>
        <strain evidence="2 3">VU population</strain>
        <tissue evidence="2">Whole body</tissue>
    </source>
</reference>
<proteinExistence type="predicted"/>
<sequence>MLKLFFIFGIVGFGFVESQYNTGPPTNNNPCAQHQCPPNFRCQIQQVQCFNPPCNSIATCQPIQNQPSQPSCASVSCRRGSRCVLQPVRCFRGPCYPVPRCVFRRGGGGFNGGGGY</sequence>
<feature type="chain" id="PRO_5012556327" evidence="1">
    <location>
        <begin position="19"/>
        <end position="116"/>
    </location>
</feature>
<evidence type="ECO:0000313" key="3">
    <source>
        <dbReference type="Proteomes" id="UP000198287"/>
    </source>
</evidence>
<protein>
    <submittedName>
        <fullName evidence="2">Protocadherin Fat 2</fullName>
    </submittedName>
</protein>
<keyword evidence="3" id="KW-1185">Reference proteome</keyword>